<evidence type="ECO:0000313" key="3">
    <source>
        <dbReference type="Proteomes" id="UP000460298"/>
    </source>
</evidence>
<organism evidence="2 3">
    <name type="scientific">Leptonema illini</name>
    <dbReference type="NCBI Taxonomy" id="183"/>
    <lineage>
        <taxon>Bacteria</taxon>
        <taxon>Pseudomonadati</taxon>
        <taxon>Spirochaetota</taxon>
        <taxon>Spirochaetia</taxon>
        <taxon>Leptospirales</taxon>
        <taxon>Leptospiraceae</taxon>
        <taxon>Leptonema</taxon>
    </lineage>
</organism>
<evidence type="ECO:0000256" key="1">
    <source>
        <dbReference type="SAM" id="MobiDB-lite"/>
    </source>
</evidence>
<evidence type="ECO:0000313" key="2">
    <source>
        <dbReference type="EMBL" id="KAB2931158.1"/>
    </source>
</evidence>
<name>A0A833GZP1_9LEPT</name>
<dbReference type="EMBL" id="WBUI01000015">
    <property type="protein sequence ID" value="KAB2931158.1"/>
    <property type="molecule type" value="Genomic_DNA"/>
</dbReference>
<protein>
    <submittedName>
        <fullName evidence="2">Uncharacterized protein</fullName>
    </submittedName>
</protein>
<feature type="compositionally biased region" description="Polar residues" evidence="1">
    <location>
        <begin position="206"/>
        <end position="215"/>
    </location>
</feature>
<sequence length="215" mass="25321">MFLDEIFESDFFLMDEKSERAEWFYSHYHSYTAEDIYAWLWAGEFGYPPGQYPDADLHRLLEDIRQARYHAGTIRSVWEPLGLENHLIKINIAHYADAGCPLPRLIQLSERIREEINPNAMRFKSNWNLMKAHISEGADVSLTQIHEFEERIPFNMTPFIPHTADFLSQFGVHYRIVPAGLFFDHFPEYESIYDRHERESTRTDPGRNSGNSGEF</sequence>
<accession>A0A833GZP1</accession>
<feature type="compositionally biased region" description="Basic and acidic residues" evidence="1">
    <location>
        <begin position="196"/>
        <end position="205"/>
    </location>
</feature>
<comment type="caution">
    <text evidence="2">The sequence shown here is derived from an EMBL/GenBank/DDBJ whole genome shotgun (WGS) entry which is preliminary data.</text>
</comment>
<dbReference type="Proteomes" id="UP000460298">
    <property type="component" value="Unassembled WGS sequence"/>
</dbReference>
<reference evidence="2 3" key="1">
    <citation type="submission" date="2019-10" db="EMBL/GenBank/DDBJ databases">
        <title>Extracellular Electron Transfer in a Candidatus Methanoperedens spp. Enrichment Culture.</title>
        <authorList>
            <person name="Berger S."/>
            <person name="Rangel Shaw D."/>
            <person name="Berben T."/>
            <person name="In 'T Zandt M."/>
            <person name="Frank J."/>
            <person name="Reimann J."/>
            <person name="Jetten M.S.M."/>
            <person name="Welte C.U."/>
        </authorList>
    </citation>
    <scope>NUCLEOTIDE SEQUENCE [LARGE SCALE GENOMIC DNA]</scope>
    <source>
        <strain evidence="2">SB12</strain>
    </source>
</reference>
<dbReference type="AlphaFoldDB" id="A0A833GZP1"/>
<gene>
    <name evidence="2" type="ORF">F9K24_14500</name>
</gene>
<proteinExistence type="predicted"/>
<feature type="region of interest" description="Disordered" evidence="1">
    <location>
        <begin position="196"/>
        <end position="215"/>
    </location>
</feature>